<gene>
    <name evidence="2" type="ORF">F7725_014485</name>
</gene>
<evidence type="ECO:0000313" key="2">
    <source>
        <dbReference type="EMBL" id="KAF3853797.1"/>
    </source>
</evidence>
<feature type="compositionally biased region" description="Basic and acidic residues" evidence="1">
    <location>
        <begin position="172"/>
        <end position="187"/>
    </location>
</feature>
<comment type="caution">
    <text evidence="2">The sequence shown here is derived from an EMBL/GenBank/DDBJ whole genome shotgun (WGS) entry which is preliminary data.</text>
</comment>
<evidence type="ECO:0000313" key="3">
    <source>
        <dbReference type="Proteomes" id="UP000518266"/>
    </source>
</evidence>
<keyword evidence="3" id="KW-1185">Reference proteome</keyword>
<dbReference type="EMBL" id="JAAKFY010000008">
    <property type="protein sequence ID" value="KAF3853797.1"/>
    <property type="molecule type" value="Genomic_DNA"/>
</dbReference>
<protein>
    <submittedName>
        <fullName evidence="2">Uncharacterized protein</fullName>
    </submittedName>
</protein>
<organism evidence="2 3">
    <name type="scientific">Dissostichus mawsoni</name>
    <name type="common">Antarctic cod</name>
    <dbReference type="NCBI Taxonomy" id="36200"/>
    <lineage>
        <taxon>Eukaryota</taxon>
        <taxon>Metazoa</taxon>
        <taxon>Chordata</taxon>
        <taxon>Craniata</taxon>
        <taxon>Vertebrata</taxon>
        <taxon>Euteleostomi</taxon>
        <taxon>Actinopterygii</taxon>
        <taxon>Neopterygii</taxon>
        <taxon>Teleostei</taxon>
        <taxon>Neoteleostei</taxon>
        <taxon>Acanthomorphata</taxon>
        <taxon>Eupercaria</taxon>
        <taxon>Perciformes</taxon>
        <taxon>Notothenioidei</taxon>
        <taxon>Nototheniidae</taxon>
        <taxon>Dissostichus</taxon>
    </lineage>
</organism>
<feature type="non-terminal residue" evidence="2">
    <location>
        <position position="1"/>
    </location>
</feature>
<accession>A0A7J5YZ51</accession>
<dbReference type="AlphaFoldDB" id="A0A7J5YZ51"/>
<feature type="region of interest" description="Disordered" evidence="1">
    <location>
        <begin position="140"/>
        <end position="187"/>
    </location>
</feature>
<proteinExistence type="predicted"/>
<dbReference type="Proteomes" id="UP000518266">
    <property type="component" value="Unassembled WGS sequence"/>
</dbReference>
<evidence type="ECO:0000256" key="1">
    <source>
        <dbReference type="SAM" id="MobiDB-lite"/>
    </source>
</evidence>
<feature type="region of interest" description="Disordered" evidence="1">
    <location>
        <begin position="34"/>
        <end position="58"/>
    </location>
</feature>
<sequence length="187" mass="21109">MINTPTVGLLCLRKETLSSVSLTFRALWISGQKERPKEQKGSQGLSEGGVTDKRQSPSEGHKEHTVFVCLSVCVCVCVLWWRTHFHCCFPQMLPHREEWESSERLLVPSYLPWLPLKQECTVGFLCLNVKGTQDFLKGSAAEKSHDFPESERETGREVGNVGMEDEEEEEGKEGQEGDRNAARGELK</sequence>
<reference evidence="2 3" key="1">
    <citation type="submission" date="2020-03" db="EMBL/GenBank/DDBJ databases">
        <title>Dissostichus mawsoni Genome sequencing and assembly.</title>
        <authorList>
            <person name="Park H."/>
        </authorList>
    </citation>
    <scope>NUCLEOTIDE SEQUENCE [LARGE SCALE GENOMIC DNA]</scope>
    <source>
        <strain evidence="2">DM0001</strain>
        <tissue evidence="2">Muscle</tissue>
    </source>
</reference>
<name>A0A7J5YZ51_DISMA</name>
<feature type="compositionally biased region" description="Basic and acidic residues" evidence="1">
    <location>
        <begin position="140"/>
        <end position="156"/>
    </location>
</feature>